<dbReference type="AlphaFoldDB" id="A0A9Q3DEP2"/>
<evidence type="ECO:0000313" key="2">
    <source>
        <dbReference type="EMBL" id="MBW0499595.1"/>
    </source>
</evidence>
<sequence>MGRKKQIIVADNDFWDKLKSQHPNEGYKKLCGVQRPHYHLCEKVFGGTYSTGKLAQSVPNPYAENRGLQRVRHNSEDSLLSDQGRKAFLKRQKGKEAQTRSPFKTVTPPSAEGHSQSKSPRPPKKEVMMNVFGWDWNINSENT</sequence>
<name>A0A9Q3DEP2_9BASI</name>
<comment type="caution">
    <text evidence="2">The sequence shown here is derived from an EMBL/GenBank/DDBJ whole genome shotgun (WGS) entry which is preliminary data.</text>
</comment>
<reference evidence="2" key="1">
    <citation type="submission" date="2021-03" db="EMBL/GenBank/DDBJ databases">
        <title>Draft genome sequence of rust myrtle Austropuccinia psidii MF-1, a brazilian biotype.</title>
        <authorList>
            <person name="Quecine M.C."/>
            <person name="Pachon D.M.R."/>
            <person name="Bonatelli M.L."/>
            <person name="Correr F.H."/>
            <person name="Franceschini L.M."/>
            <person name="Leite T.F."/>
            <person name="Margarido G.R.A."/>
            <person name="Almeida C.A."/>
            <person name="Ferrarezi J.A."/>
            <person name="Labate C.A."/>
        </authorList>
    </citation>
    <scope>NUCLEOTIDE SEQUENCE</scope>
    <source>
        <strain evidence="2">MF-1</strain>
    </source>
</reference>
<evidence type="ECO:0000256" key="1">
    <source>
        <dbReference type="SAM" id="MobiDB-lite"/>
    </source>
</evidence>
<dbReference type="EMBL" id="AVOT02015340">
    <property type="protein sequence ID" value="MBW0499595.1"/>
    <property type="molecule type" value="Genomic_DNA"/>
</dbReference>
<gene>
    <name evidence="2" type="ORF">O181_039310</name>
</gene>
<dbReference type="OrthoDB" id="76215at2759"/>
<keyword evidence="3" id="KW-1185">Reference proteome</keyword>
<protein>
    <submittedName>
        <fullName evidence="2">Uncharacterized protein</fullName>
    </submittedName>
</protein>
<accession>A0A9Q3DEP2</accession>
<dbReference type="Proteomes" id="UP000765509">
    <property type="component" value="Unassembled WGS sequence"/>
</dbReference>
<feature type="compositionally biased region" description="Polar residues" evidence="1">
    <location>
        <begin position="99"/>
        <end position="119"/>
    </location>
</feature>
<feature type="region of interest" description="Disordered" evidence="1">
    <location>
        <begin position="57"/>
        <end position="128"/>
    </location>
</feature>
<proteinExistence type="predicted"/>
<evidence type="ECO:0000313" key="3">
    <source>
        <dbReference type="Proteomes" id="UP000765509"/>
    </source>
</evidence>
<organism evidence="2 3">
    <name type="scientific">Austropuccinia psidii MF-1</name>
    <dbReference type="NCBI Taxonomy" id="1389203"/>
    <lineage>
        <taxon>Eukaryota</taxon>
        <taxon>Fungi</taxon>
        <taxon>Dikarya</taxon>
        <taxon>Basidiomycota</taxon>
        <taxon>Pucciniomycotina</taxon>
        <taxon>Pucciniomycetes</taxon>
        <taxon>Pucciniales</taxon>
        <taxon>Sphaerophragmiaceae</taxon>
        <taxon>Austropuccinia</taxon>
    </lineage>
</organism>